<dbReference type="OrthoDB" id="10252171at2759"/>
<reference evidence="1" key="2">
    <citation type="journal article" date="2023" name="Int. J. Mol. Sci.">
        <title>De Novo Assembly and Annotation of 11 Diverse Shrub Willow (Salix) Genomes Reveals Novel Gene Organization in Sex-Linked Regions.</title>
        <authorList>
            <person name="Hyden B."/>
            <person name="Feng K."/>
            <person name="Yates T.B."/>
            <person name="Jawdy S."/>
            <person name="Cereghino C."/>
            <person name="Smart L.B."/>
            <person name="Muchero W."/>
        </authorList>
    </citation>
    <scope>NUCLEOTIDE SEQUENCE</scope>
    <source>
        <tissue evidence="1">Shoot tip</tissue>
    </source>
</reference>
<evidence type="ECO:0000313" key="1">
    <source>
        <dbReference type="EMBL" id="KAJ6718710.1"/>
    </source>
</evidence>
<proteinExistence type="predicted"/>
<accession>A0A9Q0Z2B7</accession>
<organism evidence="1 2">
    <name type="scientific">Salix purpurea</name>
    <name type="common">Purple osier willow</name>
    <dbReference type="NCBI Taxonomy" id="77065"/>
    <lineage>
        <taxon>Eukaryota</taxon>
        <taxon>Viridiplantae</taxon>
        <taxon>Streptophyta</taxon>
        <taxon>Embryophyta</taxon>
        <taxon>Tracheophyta</taxon>
        <taxon>Spermatophyta</taxon>
        <taxon>Magnoliopsida</taxon>
        <taxon>eudicotyledons</taxon>
        <taxon>Gunneridae</taxon>
        <taxon>Pentapetalae</taxon>
        <taxon>rosids</taxon>
        <taxon>fabids</taxon>
        <taxon>Malpighiales</taxon>
        <taxon>Salicaceae</taxon>
        <taxon>Saliceae</taxon>
        <taxon>Salix</taxon>
    </lineage>
</organism>
<keyword evidence="2" id="KW-1185">Reference proteome</keyword>
<sequence>MLVETMILGEVQDLP</sequence>
<feature type="non-terminal residue" evidence="1">
    <location>
        <position position="1"/>
    </location>
</feature>
<evidence type="ECO:0000313" key="2">
    <source>
        <dbReference type="Proteomes" id="UP001151532"/>
    </source>
</evidence>
<name>A0A9Q0Z2B7_SALPP</name>
<protein>
    <submittedName>
        <fullName evidence="1">Uncharacterized protein</fullName>
    </submittedName>
</protein>
<gene>
    <name evidence="1" type="ORF">OIU79_006557</name>
</gene>
<comment type="caution">
    <text evidence="1">The sequence shown here is derived from an EMBL/GenBank/DDBJ whole genome shotgun (WGS) entry which is preliminary data.</text>
</comment>
<dbReference type="Proteomes" id="UP001151532">
    <property type="component" value="Chromosome 10"/>
</dbReference>
<reference evidence="1" key="1">
    <citation type="submission" date="2022-11" db="EMBL/GenBank/DDBJ databases">
        <authorList>
            <person name="Hyden B.L."/>
            <person name="Feng K."/>
            <person name="Yates T."/>
            <person name="Jawdy S."/>
            <person name="Smart L.B."/>
            <person name="Muchero W."/>
        </authorList>
    </citation>
    <scope>NUCLEOTIDE SEQUENCE</scope>
    <source>
        <tissue evidence="1">Shoot tip</tissue>
    </source>
</reference>
<dbReference type="EMBL" id="JAPFFK010000014">
    <property type="protein sequence ID" value="KAJ6718710.1"/>
    <property type="molecule type" value="Genomic_DNA"/>
</dbReference>